<comment type="cofactor">
    <cofactor evidence="6">
        <name>FMN</name>
        <dbReference type="ChEBI" id="CHEBI:58210"/>
    </cofactor>
    <text evidence="6">Binds 1 FMN per subunit.</text>
</comment>
<dbReference type="EMBL" id="CP049219">
    <property type="protein sequence ID" value="QTG16955.1"/>
    <property type="molecule type" value="Genomic_DNA"/>
</dbReference>
<dbReference type="PANTHER" id="PTHR43741:SF4">
    <property type="entry name" value="FMN-DEPENDENT NADH:QUINONE OXIDOREDUCTASE"/>
    <property type="match status" value="1"/>
</dbReference>
<name>A0AAJ4N838_AGRTU</name>
<dbReference type="InterPro" id="IPR050104">
    <property type="entry name" value="FMN-dep_NADH:Q_OxRdtase_AzoR1"/>
</dbReference>
<feature type="binding site" evidence="6">
    <location>
        <begin position="95"/>
        <end position="98"/>
    </location>
    <ligand>
        <name>FMN</name>
        <dbReference type="ChEBI" id="CHEBI:58210"/>
    </ligand>
</feature>
<comment type="function">
    <text evidence="6">Quinone reductase that provides resistance to thiol-specific stress caused by electrophilic quinones.</text>
</comment>
<feature type="domain" description="Flavodoxin-like fold" evidence="7">
    <location>
        <begin position="3"/>
        <end position="201"/>
    </location>
</feature>
<dbReference type="GO" id="GO:0016652">
    <property type="term" value="F:oxidoreductase activity, acting on NAD(P)H as acceptor"/>
    <property type="evidence" value="ECO:0007669"/>
    <property type="project" value="UniProtKB-UniRule"/>
</dbReference>
<evidence type="ECO:0000256" key="6">
    <source>
        <dbReference type="HAMAP-Rule" id="MF_01216"/>
    </source>
</evidence>
<keyword evidence="3 6" id="KW-0560">Oxidoreductase</keyword>
<comment type="caution">
    <text evidence="6">Lacks conserved residue(s) required for the propagation of feature annotation.</text>
</comment>
<reference evidence="8" key="1">
    <citation type="submission" date="2020-02" db="EMBL/GenBank/DDBJ databases">
        <title>Unexpected conservation and global transmission of agrobacterial virulence plasmids.</title>
        <authorList>
            <person name="Weisberg A.J."/>
            <person name="Davis E.W. II"/>
            <person name="Tabima J.R."/>
            <person name="Belcher M.S."/>
            <person name="Miller M."/>
            <person name="Kuo C.-H."/>
            <person name="Loper J.E."/>
            <person name="Grunwald N.J."/>
            <person name="Putnam M.L."/>
            <person name="Chang J.H."/>
        </authorList>
    </citation>
    <scope>NUCLEOTIDE SEQUENCE</scope>
    <source>
        <strain evidence="8">Q15/94</strain>
        <plasmid evidence="8">pQ15_94_2</plasmid>
    </source>
</reference>
<comment type="catalytic activity">
    <reaction evidence="5">
        <text>N,N-dimethyl-1,4-phenylenediamine + anthranilate + 2 NAD(+) = 2-(4-dimethylaminophenyl)diazenylbenzoate + 2 NADH + 2 H(+)</text>
        <dbReference type="Rhea" id="RHEA:55872"/>
        <dbReference type="ChEBI" id="CHEBI:15378"/>
        <dbReference type="ChEBI" id="CHEBI:15783"/>
        <dbReference type="ChEBI" id="CHEBI:16567"/>
        <dbReference type="ChEBI" id="CHEBI:57540"/>
        <dbReference type="ChEBI" id="CHEBI:57945"/>
        <dbReference type="ChEBI" id="CHEBI:71579"/>
        <dbReference type="EC" id="1.7.1.17"/>
    </reaction>
    <physiologicalReaction direction="right-to-left" evidence="5">
        <dbReference type="Rhea" id="RHEA:55874"/>
    </physiologicalReaction>
</comment>
<dbReference type="RefSeq" id="WP_333722501.1">
    <property type="nucleotide sequence ID" value="NZ_CP049219.1"/>
</dbReference>
<comment type="function">
    <text evidence="6">Also exhibits azoreductase activity. Catalyzes the reductive cleavage of the azo bond in aromatic azo compounds to the corresponding amines.</text>
</comment>
<geneLocation type="plasmid" evidence="8 9">
    <name>pQ15_94_2</name>
</geneLocation>
<dbReference type="Proteomes" id="UP000663946">
    <property type="component" value="Plasmid pQ15_94_2"/>
</dbReference>
<dbReference type="SUPFAM" id="SSF52218">
    <property type="entry name" value="Flavoproteins"/>
    <property type="match status" value="1"/>
</dbReference>
<keyword evidence="2 6" id="KW-0288">FMN</keyword>
<organism evidence="8 9">
    <name type="scientific">Agrobacterium tumefaciens</name>
    <dbReference type="NCBI Taxonomy" id="358"/>
    <lineage>
        <taxon>Bacteria</taxon>
        <taxon>Pseudomonadati</taxon>
        <taxon>Pseudomonadota</taxon>
        <taxon>Alphaproteobacteria</taxon>
        <taxon>Hyphomicrobiales</taxon>
        <taxon>Rhizobiaceae</taxon>
        <taxon>Rhizobium/Agrobacterium group</taxon>
        <taxon>Agrobacterium</taxon>
        <taxon>Agrobacterium tumefaciens complex</taxon>
    </lineage>
</organism>
<dbReference type="EC" id="1.7.1.17" evidence="6"/>
<dbReference type="PANTHER" id="PTHR43741">
    <property type="entry name" value="FMN-DEPENDENT NADH-AZOREDUCTASE 1"/>
    <property type="match status" value="1"/>
</dbReference>
<keyword evidence="1 6" id="KW-0285">Flavoprotein</keyword>
<feature type="binding site" evidence="6">
    <location>
        <position position="10"/>
    </location>
    <ligand>
        <name>FMN</name>
        <dbReference type="ChEBI" id="CHEBI:58210"/>
    </ligand>
</feature>
<evidence type="ECO:0000256" key="3">
    <source>
        <dbReference type="ARBA" id="ARBA00023002"/>
    </source>
</evidence>
<evidence type="ECO:0000259" key="7">
    <source>
        <dbReference type="Pfam" id="PF02525"/>
    </source>
</evidence>
<evidence type="ECO:0000256" key="1">
    <source>
        <dbReference type="ARBA" id="ARBA00022630"/>
    </source>
</evidence>
<dbReference type="InterPro" id="IPR023048">
    <property type="entry name" value="NADH:quinone_OxRdtase_FMN_depd"/>
</dbReference>
<proteinExistence type="inferred from homology"/>
<evidence type="ECO:0000256" key="2">
    <source>
        <dbReference type="ARBA" id="ARBA00022643"/>
    </source>
</evidence>
<comment type="catalytic activity">
    <reaction evidence="6">
        <text>2 a quinone + NADH + H(+) = 2 a 1,4-benzosemiquinone + NAD(+)</text>
        <dbReference type="Rhea" id="RHEA:65952"/>
        <dbReference type="ChEBI" id="CHEBI:15378"/>
        <dbReference type="ChEBI" id="CHEBI:57540"/>
        <dbReference type="ChEBI" id="CHEBI:57945"/>
        <dbReference type="ChEBI" id="CHEBI:132124"/>
        <dbReference type="ChEBI" id="CHEBI:134225"/>
    </reaction>
</comment>
<feature type="binding site" evidence="6">
    <location>
        <begin position="16"/>
        <end position="18"/>
    </location>
    <ligand>
        <name>FMN</name>
        <dbReference type="ChEBI" id="CHEBI:58210"/>
    </ligand>
</feature>
<dbReference type="GO" id="GO:0016655">
    <property type="term" value="F:oxidoreductase activity, acting on NAD(P)H, quinone or similar compound as acceptor"/>
    <property type="evidence" value="ECO:0007669"/>
    <property type="project" value="InterPro"/>
</dbReference>
<sequence length="204" mass="21185">MTTILHIDSSILGGYSVSRTLSADIVSRQQSLHPGARVIRRDLVVDAAMHLSGDHLAVFQGGEVSSPALGQDIAVGGSYADDLFAADIIVIGAPMYNFTIPTQLKGWIDRVLVAGRTFRYTENGVEGLLPAGKKVLIASARGGVYTGDSPAAALEHQESYLLGVLAFIGLTDVTIIRAEGLALGDDAKAAAVSAAKAQIEALAA</sequence>
<dbReference type="Gene3D" id="3.40.50.360">
    <property type="match status" value="1"/>
</dbReference>
<keyword evidence="8" id="KW-0614">Plasmid</keyword>
<dbReference type="InterPro" id="IPR003680">
    <property type="entry name" value="Flavodoxin_fold"/>
</dbReference>
<comment type="similarity">
    <text evidence="6">Belongs to the azoreductase type 1 family.</text>
</comment>
<comment type="subunit">
    <text evidence="6">Homodimer.</text>
</comment>
<protein>
    <recommendedName>
        <fullName evidence="6">FMN dependent NADH:quinone oxidoreductase</fullName>
        <ecNumber evidence="6">1.6.5.-</ecNumber>
    </recommendedName>
    <alternativeName>
        <fullName evidence="6">Azo-dye reductase</fullName>
    </alternativeName>
    <alternativeName>
        <fullName evidence="6">FMN-dependent NADH-azo compound oxidoreductase</fullName>
    </alternativeName>
    <alternativeName>
        <fullName evidence="6">FMN-dependent NADH-azoreductase</fullName>
        <ecNumber evidence="6">1.7.1.17</ecNumber>
    </alternativeName>
</protein>
<evidence type="ECO:0000256" key="4">
    <source>
        <dbReference type="ARBA" id="ARBA00023027"/>
    </source>
</evidence>
<dbReference type="HAMAP" id="MF_01216">
    <property type="entry name" value="Azoreductase_type1"/>
    <property type="match status" value="1"/>
</dbReference>
<dbReference type="AlphaFoldDB" id="A0AAJ4N838"/>
<dbReference type="Pfam" id="PF02525">
    <property type="entry name" value="Flavodoxin_2"/>
    <property type="match status" value="1"/>
</dbReference>
<dbReference type="EC" id="1.6.5.-" evidence="6"/>
<dbReference type="GO" id="GO:0009055">
    <property type="term" value="F:electron transfer activity"/>
    <property type="evidence" value="ECO:0007669"/>
    <property type="project" value="UniProtKB-UniRule"/>
</dbReference>
<evidence type="ECO:0000313" key="9">
    <source>
        <dbReference type="Proteomes" id="UP000663946"/>
    </source>
</evidence>
<accession>A0AAJ4N838</accession>
<evidence type="ECO:0000256" key="5">
    <source>
        <dbReference type="ARBA" id="ARBA00048542"/>
    </source>
</evidence>
<dbReference type="GO" id="GO:0010181">
    <property type="term" value="F:FMN binding"/>
    <property type="evidence" value="ECO:0007669"/>
    <property type="project" value="UniProtKB-UniRule"/>
</dbReference>
<evidence type="ECO:0000313" key="8">
    <source>
        <dbReference type="EMBL" id="QTG16955.1"/>
    </source>
</evidence>
<keyword evidence="4 6" id="KW-0520">NAD</keyword>
<dbReference type="InterPro" id="IPR029039">
    <property type="entry name" value="Flavoprotein-like_sf"/>
</dbReference>
<gene>
    <name evidence="6" type="primary">azoR</name>
    <name evidence="8" type="ORF">G6M86_27015</name>
</gene>